<keyword evidence="2" id="KW-1003">Cell membrane</keyword>
<evidence type="ECO:0000256" key="3">
    <source>
        <dbReference type="ARBA" id="ARBA00022692"/>
    </source>
</evidence>
<feature type="transmembrane region" description="Helical" evidence="6">
    <location>
        <begin position="178"/>
        <end position="195"/>
    </location>
</feature>
<evidence type="ECO:0000256" key="1">
    <source>
        <dbReference type="ARBA" id="ARBA00004651"/>
    </source>
</evidence>
<feature type="transmembrane region" description="Helical" evidence="6">
    <location>
        <begin position="216"/>
        <end position="237"/>
    </location>
</feature>
<evidence type="ECO:0000256" key="5">
    <source>
        <dbReference type="ARBA" id="ARBA00023136"/>
    </source>
</evidence>
<feature type="transmembrane region" description="Helical" evidence="6">
    <location>
        <begin position="12"/>
        <end position="32"/>
    </location>
</feature>
<keyword evidence="5 6" id="KW-0472">Membrane</keyword>
<organism evidence="7">
    <name type="scientific">bioreactor metagenome</name>
    <dbReference type="NCBI Taxonomy" id="1076179"/>
    <lineage>
        <taxon>unclassified sequences</taxon>
        <taxon>metagenomes</taxon>
        <taxon>ecological metagenomes</taxon>
    </lineage>
</organism>
<sequence>MSSSSGVLKNSAIYAIAGVLNGAIAFILMPIYTRVLSPDQYATVSIMNSAAGFLTILMMLAMENAITRFHFGYSEEDSRAITGSIFILLMANGVIVSLLLLMFREKIIGLILPGSDAARLFNIALVTTFVKLVYIMYQTVLQAKQKSFEYAKNSIIYVASSAILSIAFLFVFRNRMEAVMAGTLTSTVLLAAISLRSMIKERYIRFAIRLDLLKSGLAYALPFIPYDLVHAFLPLFLKSIVNRSHGLKAVGIYEVALQISTVITVAQLAVNRAYLPWAYERMEKKDHHAIVTVSKDITKISLIICMFISLLGRELIGLLASRQYEDSWIVLPFFTFAAALRGMYYFYSTTISYDMRGAKYITTIAVASNLVHLAIGYAFVEGYGVMSVAAGALIAGFVTLLSARYISGSISETKIPLKPLLVDLFIAMTIVGLGIVPFAVFRNENGGFGLLIYRVGLIFIGTYVLAGSRLRILVERVRAKMKNK</sequence>
<feature type="transmembrane region" description="Helical" evidence="6">
    <location>
        <begin position="257"/>
        <end position="279"/>
    </location>
</feature>
<dbReference type="PANTHER" id="PTHR30250">
    <property type="entry name" value="PST FAMILY PREDICTED COLANIC ACID TRANSPORTER"/>
    <property type="match status" value="1"/>
</dbReference>
<reference evidence="7" key="1">
    <citation type="submission" date="2019-08" db="EMBL/GenBank/DDBJ databases">
        <authorList>
            <person name="Kucharzyk K."/>
            <person name="Murdoch R.W."/>
            <person name="Higgins S."/>
            <person name="Loffler F."/>
        </authorList>
    </citation>
    <scope>NUCLEOTIDE SEQUENCE</scope>
</reference>
<feature type="transmembrane region" description="Helical" evidence="6">
    <location>
        <begin position="44"/>
        <end position="62"/>
    </location>
</feature>
<accession>A0A644TVS1</accession>
<comment type="caution">
    <text evidence="7">The sequence shown here is derived from an EMBL/GenBank/DDBJ whole genome shotgun (WGS) entry which is preliminary data.</text>
</comment>
<dbReference type="EMBL" id="VSSQ01000054">
    <property type="protein sequence ID" value="MPL70729.1"/>
    <property type="molecule type" value="Genomic_DNA"/>
</dbReference>
<keyword evidence="3 6" id="KW-0812">Transmembrane</keyword>
<dbReference type="InterPro" id="IPR050833">
    <property type="entry name" value="Poly_Biosynth_Transport"/>
</dbReference>
<dbReference type="InterPro" id="IPR002797">
    <property type="entry name" value="Polysacc_synth"/>
</dbReference>
<feature type="transmembrane region" description="Helical" evidence="6">
    <location>
        <begin position="327"/>
        <end position="347"/>
    </location>
</feature>
<feature type="transmembrane region" description="Helical" evidence="6">
    <location>
        <begin position="452"/>
        <end position="474"/>
    </location>
</feature>
<feature type="transmembrane region" description="Helical" evidence="6">
    <location>
        <begin position="359"/>
        <end position="380"/>
    </location>
</feature>
<protein>
    <recommendedName>
        <fullName evidence="8">Polysaccharide biosynthesis protein C-terminal domain-containing protein</fullName>
    </recommendedName>
</protein>
<feature type="transmembrane region" description="Helical" evidence="6">
    <location>
        <begin position="83"/>
        <end position="103"/>
    </location>
</feature>
<feature type="transmembrane region" description="Helical" evidence="6">
    <location>
        <begin position="155"/>
        <end position="172"/>
    </location>
</feature>
<feature type="transmembrane region" description="Helical" evidence="6">
    <location>
        <begin position="300"/>
        <end position="321"/>
    </location>
</feature>
<feature type="transmembrane region" description="Helical" evidence="6">
    <location>
        <begin position="123"/>
        <end position="143"/>
    </location>
</feature>
<feature type="transmembrane region" description="Helical" evidence="6">
    <location>
        <begin position="386"/>
        <end position="407"/>
    </location>
</feature>
<dbReference type="Pfam" id="PF01943">
    <property type="entry name" value="Polysacc_synt"/>
    <property type="match status" value="1"/>
</dbReference>
<dbReference type="GO" id="GO:0005886">
    <property type="term" value="C:plasma membrane"/>
    <property type="evidence" value="ECO:0007669"/>
    <property type="project" value="UniProtKB-SubCell"/>
</dbReference>
<feature type="transmembrane region" description="Helical" evidence="6">
    <location>
        <begin position="419"/>
        <end position="440"/>
    </location>
</feature>
<gene>
    <name evidence="7" type="ORF">SDC9_16490</name>
</gene>
<name>A0A644TVS1_9ZZZZ</name>
<evidence type="ECO:0000256" key="4">
    <source>
        <dbReference type="ARBA" id="ARBA00022989"/>
    </source>
</evidence>
<evidence type="ECO:0008006" key="8">
    <source>
        <dbReference type="Google" id="ProtNLM"/>
    </source>
</evidence>
<proteinExistence type="predicted"/>
<evidence type="ECO:0000256" key="6">
    <source>
        <dbReference type="SAM" id="Phobius"/>
    </source>
</evidence>
<comment type="subcellular location">
    <subcellularLocation>
        <location evidence="1">Cell membrane</location>
        <topology evidence="1">Multi-pass membrane protein</topology>
    </subcellularLocation>
</comment>
<evidence type="ECO:0000256" key="2">
    <source>
        <dbReference type="ARBA" id="ARBA00022475"/>
    </source>
</evidence>
<evidence type="ECO:0000313" key="7">
    <source>
        <dbReference type="EMBL" id="MPL70729.1"/>
    </source>
</evidence>
<keyword evidence="4 6" id="KW-1133">Transmembrane helix</keyword>
<dbReference type="PANTHER" id="PTHR30250:SF11">
    <property type="entry name" value="O-ANTIGEN TRANSPORTER-RELATED"/>
    <property type="match status" value="1"/>
</dbReference>
<dbReference type="AlphaFoldDB" id="A0A644TVS1"/>